<evidence type="ECO:0000313" key="2">
    <source>
        <dbReference type="EMBL" id="MDP9826413.1"/>
    </source>
</evidence>
<evidence type="ECO:0000259" key="1">
    <source>
        <dbReference type="Pfam" id="PF01636"/>
    </source>
</evidence>
<accession>A0ABT9P169</accession>
<evidence type="ECO:0000313" key="3">
    <source>
        <dbReference type="Proteomes" id="UP001235712"/>
    </source>
</evidence>
<dbReference type="SUPFAM" id="SSF56112">
    <property type="entry name" value="Protein kinase-like (PK-like)"/>
    <property type="match status" value="1"/>
</dbReference>
<dbReference type="InterPro" id="IPR011009">
    <property type="entry name" value="Kinase-like_dom_sf"/>
</dbReference>
<proteinExistence type="predicted"/>
<dbReference type="Proteomes" id="UP001235712">
    <property type="component" value="Unassembled WGS sequence"/>
</dbReference>
<protein>
    <recommendedName>
        <fullName evidence="1">Aminoglycoside phosphotransferase domain-containing protein</fullName>
    </recommendedName>
</protein>
<feature type="domain" description="Aminoglycoside phosphotransferase" evidence="1">
    <location>
        <begin position="4"/>
        <end position="150"/>
    </location>
</feature>
<dbReference type="InterPro" id="IPR002575">
    <property type="entry name" value="Aminoglycoside_PTrfase"/>
</dbReference>
<gene>
    <name evidence="2" type="ORF">J2S57_002162</name>
</gene>
<sequence>MAMVQELLPGTAIERLDPGTLGPALRINEQLDGLLRDRPDIPAVELYLRDDGPGYCLHGPLRRFSPRAAALERRIRAVEENSEQRNDAVHLDFHPGNLLAADNEITGLVDWDGAGRGDRRLDLVTLRFGIHGTGTHDAATREALDAVLDRIPAADLKPLWAHMSLRMADWAIRHHPDHTVHHWLDLAEQRL</sequence>
<dbReference type="EMBL" id="JAUSQZ010000001">
    <property type="protein sequence ID" value="MDP9826413.1"/>
    <property type="molecule type" value="Genomic_DNA"/>
</dbReference>
<dbReference type="Pfam" id="PF01636">
    <property type="entry name" value="APH"/>
    <property type="match status" value="1"/>
</dbReference>
<dbReference type="Gene3D" id="3.90.1200.10">
    <property type="match status" value="1"/>
</dbReference>
<reference evidence="2 3" key="1">
    <citation type="submission" date="2023-07" db="EMBL/GenBank/DDBJ databases">
        <title>Sequencing the genomes of 1000 actinobacteria strains.</title>
        <authorList>
            <person name="Klenk H.-P."/>
        </authorList>
    </citation>
    <scope>NUCLEOTIDE SEQUENCE [LARGE SCALE GENOMIC DNA]</scope>
    <source>
        <strain evidence="2 3">DSM 44388</strain>
    </source>
</reference>
<organism evidence="2 3">
    <name type="scientific">Kineosporia succinea</name>
    <dbReference type="NCBI Taxonomy" id="84632"/>
    <lineage>
        <taxon>Bacteria</taxon>
        <taxon>Bacillati</taxon>
        <taxon>Actinomycetota</taxon>
        <taxon>Actinomycetes</taxon>
        <taxon>Kineosporiales</taxon>
        <taxon>Kineosporiaceae</taxon>
        <taxon>Kineosporia</taxon>
    </lineage>
</organism>
<name>A0ABT9P169_9ACTN</name>
<keyword evidence="3" id="KW-1185">Reference proteome</keyword>
<comment type="caution">
    <text evidence="2">The sequence shown here is derived from an EMBL/GenBank/DDBJ whole genome shotgun (WGS) entry which is preliminary data.</text>
</comment>